<dbReference type="PANTHER" id="PTHR33214">
    <property type="entry name" value="BIFUNCTIONAL INHIBITOR/LIPID-TRANSFER PROTEIN/SEED STORAGE 2S ALBUMIN SUPERFAMILY PROTEIN"/>
    <property type="match status" value="1"/>
</dbReference>
<comment type="caution">
    <text evidence="5">The sequence shown here is derived from an EMBL/GenBank/DDBJ whole genome shotgun (WGS) entry which is preliminary data.</text>
</comment>
<dbReference type="EMBL" id="JAGKQH010000014">
    <property type="protein sequence ID" value="KAG6581744.1"/>
    <property type="molecule type" value="Genomic_DNA"/>
</dbReference>
<reference evidence="5" key="2">
    <citation type="submission" date="2021-03" db="EMBL/GenBank/DDBJ databases">
        <authorList>
            <person name="Barrera-Redondo J."/>
        </authorList>
    </citation>
    <scope>NUCLEOTIDE SEQUENCE</scope>
    <source>
        <strain evidence="5">JBR-2021</strain>
        <tissue evidence="5">Leaves</tissue>
    </source>
</reference>
<evidence type="ECO:0000259" key="4">
    <source>
        <dbReference type="SMART" id="SM00499"/>
    </source>
</evidence>
<keyword evidence="2" id="KW-0446">Lipid-binding</keyword>
<evidence type="ECO:0000313" key="5">
    <source>
        <dbReference type="EMBL" id="KAG6581741.1"/>
    </source>
</evidence>
<keyword evidence="7" id="KW-1185">Reference proteome</keyword>
<dbReference type="PANTHER" id="PTHR33214:SF69">
    <property type="entry name" value="BIFUNCTIONAL INHIBITOR_LIPID-TRANSFER PROTEIN_SEED STORAGE 2S ALBUMIN SUPERFAMILY PROTEIN"/>
    <property type="match status" value="1"/>
</dbReference>
<evidence type="ECO:0000256" key="3">
    <source>
        <dbReference type="SAM" id="SignalP"/>
    </source>
</evidence>
<proteinExistence type="predicted"/>
<dbReference type="GO" id="GO:0006869">
    <property type="term" value="P:lipid transport"/>
    <property type="evidence" value="ECO:0007669"/>
    <property type="project" value="InterPro"/>
</dbReference>
<feature type="chain" id="PRO_5044714901" description="Bifunctional inhibitor/plant lipid transfer protein/seed storage helical domain-containing protein" evidence="3">
    <location>
        <begin position="27"/>
        <end position="95"/>
    </location>
</feature>
<feature type="signal peptide" evidence="3">
    <location>
        <begin position="1"/>
        <end position="26"/>
    </location>
</feature>
<dbReference type="AlphaFoldDB" id="A0AAV6MIV0"/>
<name>A0AAV6MIV0_9ROSI</name>
<protein>
    <recommendedName>
        <fullName evidence="4">Bifunctional inhibitor/plant lipid transfer protein/seed storage helical domain-containing protein</fullName>
    </recommendedName>
</protein>
<feature type="non-terminal residue" evidence="5">
    <location>
        <position position="1"/>
    </location>
</feature>
<organism evidence="5 7">
    <name type="scientific">Cucurbita argyrosperma subsp. sororia</name>
    <dbReference type="NCBI Taxonomy" id="37648"/>
    <lineage>
        <taxon>Eukaryota</taxon>
        <taxon>Viridiplantae</taxon>
        <taxon>Streptophyta</taxon>
        <taxon>Embryophyta</taxon>
        <taxon>Tracheophyta</taxon>
        <taxon>Spermatophyta</taxon>
        <taxon>Magnoliopsida</taxon>
        <taxon>eudicotyledons</taxon>
        <taxon>Gunneridae</taxon>
        <taxon>Pentapetalae</taxon>
        <taxon>rosids</taxon>
        <taxon>fabids</taxon>
        <taxon>Cucurbitales</taxon>
        <taxon>Cucurbitaceae</taxon>
        <taxon>Cucurbiteae</taxon>
        <taxon>Cucurbita</taxon>
    </lineage>
</organism>
<dbReference type="GO" id="GO:0008289">
    <property type="term" value="F:lipid binding"/>
    <property type="evidence" value="ECO:0007669"/>
    <property type="project" value="UniProtKB-KW"/>
</dbReference>
<dbReference type="Proteomes" id="UP000685013">
    <property type="component" value="Chromosome 14"/>
</dbReference>
<evidence type="ECO:0000256" key="1">
    <source>
        <dbReference type="ARBA" id="ARBA00022448"/>
    </source>
</evidence>
<feature type="domain" description="Bifunctional inhibitor/plant lipid transfer protein/seed storage helical" evidence="4">
    <location>
        <begin position="29"/>
        <end position="95"/>
    </location>
</feature>
<keyword evidence="3" id="KW-0732">Signal</keyword>
<gene>
    <name evidence="5" type="ORF">SDJN03_21743</name>
    <name evidence="6" type="ORF">SDJN03_21746</name>
</gene>
<dbReference type="InterPro" id="IPR033872">
    <property type="entry name" value="nsLTP2"/>
</dbReference>
<evidence type="ECO:0000256" key="2">
    <source>
        <dbReference type="ARBA" id="ARBA00023121"/>
    </source>
</evidence>
<keyword evidence="1" id="KW-0813">Transport</keyword>
<dbReference type="SMART" id="SM00499">
    <property type="entry name" value="AAI"/>
    <property type="match status" value="1"/>
</dbReference>
<dbReference type="CDD" id="cd01959">
    <property type="entry name" value="nsLTP2"/>
    <property type="match status" value="1"/>
</dbReference>
<dbReference type="EMBL" id="JAGKQH010000014">
    <property type="protein sequence ID" value="KAG6581741.1"/>
    <property type="molecule type" value="Genomic_DNA"/>
</dbReference>
<evidence type="ECO:0000313" key="7">
    <source>
        <dbReference type="Proteomes" id="UP000685013"/>
    </source>
</evidence>
<dbReference type="InterPro" id="IPR016140">
    <property type="entry name" value="Bifunc_inhib/LTP/seed_store"/>
</dbReference>
<evidence type="ECO:0000313" key="6">
    <source>
        <dbReference type="EMBL" id="KAG6581744.1"/>
    </source>
</evidence>
<dbReference type="Pfam" id="PF14368">
    <property type="entry name" value="LTP_2"/>
    <property type="match status" value="1"/>
</dbReference>
<accession>A0AAV6MIV0</accession>
<sequence>MKNLHSSGLCLLVLVAILTGAHVGEAVSCNPTELSPCLSAITSAGARPTVACCRKLKQQQPCFCGYLKDPRFKPYVQSPRARMVASICHIAVPRC</sequence>
<reference evidence="5 7" key="1">
    <citation type="journal article" date="2021" name="Hortic Res">
        <title>The domestication of Cucurbita argyrosperma as revealed by the genome of its wild relative.</title>
        <authorList>
            <person name="Barrera-Redondo J."/>
            <person name="Sanchez-de la Vega G."/>
            <person name="Aguirre-Liguori J.A."/>
            <person name="Castellanos-Morales G."/>
            <person name="Gutierrez-Guerrero Y.T."/>
            <person name="Aguirre-Dugua X."/>
            <person name="Aguirre-Planter E."/>
            <person name="Tenaillon M.I."/>
            <person name="Lira-Saade R."/>
            <person name="Eguiarte L.E."/>
        </authorList>
    </citation>
    <scope>NUCLEOTIDE SEQUENCE [LARGE SCALE GENOMIC DNA]</scope>
    <source>
        <strain evidence="5">JBR-2021</strain>
    </source>
</reference>